<sequence>MTFLCICDIIYKKQGMKAYEFDHNHLEENEKLSLLVHFGLAAKEFGSCANALEFVPDRMPVFEPHMLLQVRCQTRQIKLSVRQSVAMNLFVASLLGHNI</sequence>
<dbReference type="EMBL" id="UYYB01001909">
    <property type="protein sequence ID" value="VDM66025.1"/>
    <property type="molecule type" value="Genomic_DNA"/>
</dbReference>
<dbReference type="AlphaFoldDB" id="A0A3P7K480"/>
<dbReference type="Proteomes" id="UP000270094">
    <property type="component" value="Unassembled WGS sequence"/>
</dbReference>
<reference evidence="1 2" key="1">
    <citation type="submission" date="2018-11" db="EMBL/GenBank/DDBJ databases">
        <authorList>
            <consortium name="Pathogen Informatics"/>
        </authorList>
    </citation>
    <scope>NUCLEOTIDE SEQUENCE [LARGE SCALE GENOMIC DNA]</scope>
</reference>
<organism evidence="1 2">
    <name type="scientific">Strongylus vulgaris</name>
    <name type="common">Blood worm</name>
    <dbReference type="NCBI Taxonomy" id="40348"/>
    <lineage>
        <taxon>Eukaryota</taxon>
        <taxon>Metazoa</taxon>
        <taxon>Ecdysozoa</taxon>
        <taxon>Nematoda</taxon>
        <taxon>Chromadorea</taxon>
        <taxon>Rhabditida</taxon>
        <taxon>Rhabditina</taxon>
        <taxon>Rhabditomorpha</taxon>
        <taxon>Strongyloidea</taxon>
        <taxon>Strongylidae</taxon>
        <taxon>Strongylus</taxon>
    </lineage>
</organism>
<evidence type="ECO:0000313" key="2">
    <source>
        <dbReference type="Proteomes" id="UP000270094"/>
    </source>
</evidence>
<gene>
    <name evidence="1" type="ORF">SVUK_LOCUS1023</name>
</gene>
<keyword evidence="2" id="KW-1185">Reference proteome</keyword>
<evidence type="ECO:0000313" key="1">
    <source>
        <dbReference type="EMBL" id="VDM66025.1"/>
    </source>
</evidence>
<protein>
    <submittedName>
        <fullName evidence="1">Uncharacterized protein</fullName>
    </submittedName>
</protein>
<name>A0A3P7K480_STRVU</name>
<accession>A0A3P7K480</accession>
<proteinExistence type="predicted"/>